<keyword evidence="8 11" id="KW-0547">Nucleotide-binding</keyword>
<evidence type="ECO:0000256" key="8">
    <source>
        <dbReference type="ARBA" id="ARBA00022741"/>
    </source>
</evidence>
<dbReference type="SUPFAM" id="SSF56300">
    <property type="entry name" value="Metallo-dependent phosphatases"/>
    <property type="match status" value="1"/>
</dbReference>
<dbReference type="InterPro" id="IPR029052">
    <property type="entry name" value="Metallo-depent_PP-like"/>
</dbReference>
<evidence type="ECO:0000256" key="4">
    <source>
        <dbReference type="ARBA" id="ARBA00004196"/>
    </source>
</evidence>
<dbReference type="Pfam" id="PF02872">
    <property type="entry name" value="5_nucleotid_C"/>
    <property type="match status" value="1"/>
</dbReference>
<dbReference type="GO" id="GO:0046872">
    <property type="term" value="F:metal ion binding"/>
    <property type="evidence" value="ECO:0007669"/>
    <property type="project" value="UniProtKB-KW"/>
</dbReference>
<evidence type="ECO:0000256" key="10">
    <source>
        <dbReference type="ARBA" id="ARBA00023268"/>
    </source>
</evidence>
<dbReference type="InterPro" id="IPR008334">
    <property type="entry name" value="5'-Nucleotdase_C"/>
</dbReference>
<comment type="cofactor">
    <cofactor evidence="3">
        <name>a divalent metal cation</name>
        <dbReference type="ChEBI" id="CHEBI:60240"/>
    </cofactor>
</comment>
<protein>
    <submittedName>
        <fullName evidence="14">2',3'-cyclic-nucleotide 2'-phosphodiesterase/3'-nucleotidase</fullName>
    </submittedName>
</protein>
<keyword evidence="9 11" id="KW-0378">Hydrolase</keyword>
<accession>A0A561W2P5</accession>
<organism evidence="14 15">
    <name type="scientific">Micromonospora taraxaci</name>
    <dbReference type="NCBI Taxonomy" id="1316803"/>
    <lineage>
        <taxon>Bacteria</taxon>
        <taxon>Bacillati</taxon>
        <taxon>Actinomycetota</taxon>
        <taxon>Actinomycetes</taxon>
        <taxon>Micromonosporales</taxon>
        <taxon>Micromonosporaceae</taxon>
        <taxon>Micromonospora</taxon>
    </lineage>
</organism>
<evidence type="ECO:0000259" key="13">
    <source>
        <dbReference type="Pfam" id="PF02872"/>
    </source>
</evidence>
<comment type="catalytic activity">
    <reaction evidence="1">
        <text>a ribonucleoside 3'-phosphate + H2O = a ribonucleoside + phosphate</text>
        <dbReference type="Rhea" id="RHEA:10144"/>
        <dbReference type="ChEBI" id="CHEBI:13197"/>
        <dbReference type="ChEBI" id="CHEBI:15377"/>
        <dbReference type="ChEBI" id="CHEBI:18254"/>
        <dbReference type="ChEBI" id="CHEBI:43474"/>
        <dbReference type="EC" id="3.1.3.6"/>
    </reaction>
</comment>
<feature type="domain" description="Calcineurin-like phosphoesterase" evidence="12">
    <location>
        <begin position="44"/>
        <end position="289"/>
    </location>
</feature>
<dbReference type="GO" id="GO:0000166">
    <property type="term" value="F:nucleotide binding"/>
    <property type="evidence" value="ECO:0007669"/>
    <property type="project" value="UniProtKB-KW"/>
</dbReference>
<evidence type="ECO:0000313" key="15">
    <source>
        <dbReference type="Proteomes" id="UP000317685"/>
    </source>
</evidence>
<evidence type="ECO:0000256" key="1">
    <source>
        <dbReference type="ARBA" id="ARBA00000527"/>
    </source>
</evidence>
<dbReference type="InterPro" id="IPR006311">
    <property type="entry name" value="TAT_signal"/>
</dbReference>
<dbReference type="Gene3D" id="3.90.780.10">
    <property type="entry name" value="5'-Nucleotidase, C-terminal domain"/>
    <property type="match status" value="1"/>
</dbReference>
<dbReference type="GO" id="GO:0008663">
    <property type="term" value="F:2',3'-cyclic-nucleotide 2'-phosphodiesterase activity"/>
    <property type="evidence" value="ECO:0007669"/>
    <property type="project" value="UniProtKB-EC"/>
</dbReference>
<keyword evidence="15" id="KW-1185">Reference proteome</keyword>
<dbReference type="PANTHER" id="PTHR11575">
    <property type="entry name" value="5'-NUCLEOTIDASE-RELATED"/>
    <property type="match status" value="1"/>
</dbReference>
<comment type="subcellular location">
    <subcellularLocation>
        <location evidence="4">Cell envelope</location>
    </subcellularLocation>
</comment>
<proteinExistence type="inferred from homology"/>
<evidence type="ECO:0000313" key="14">
    <source>
        <dbReference type="EMBL" id="TWG18107.1"/>
    </source>
</evidence>
<feature type="chain" id="PRO_5039743320" evidence="11">
    <location>
        <begin position="33"/>
        <end position="596"/>
    </location>
</feature>
<keyword evidence="7 11" id="KW-0732">Signal</keyword>
<evidence type="ECO:0000256" key="3">
    <source>
        <dbReference type="ARBA" id="ARBA00001968"/>
    </source>
</evidence>
<dbReference type="InterPro" id="IPR004843">
    <property type="entry name" value="Calcineurin-like_PHP"/>
</dbReference>
<evidence type="ECO:0000256" key="7">
    <source>
        <dbReference type="ARBA" id="ARBA00022729"/>
    </source>
</evidence>
<dbReference type="EMBL" id="VIWZ01000001">
    <property type="protein sequence ID" value="TWG18107.1"/>
    <property type="molecule type" value="Genomic_DNA"/>
</dbReference>
<dbReference type="InterPro" id="IPR036907">
    <property type="entry name" value="5'-Nucleotdase_C_sf"/>
</dbReference>
<dbReference type="GO" id="GO:0009166">
    <property type="term" value="P:nucleotide catabolic process"/>
    <property type="evidence" value="ECO:0007669"/>
    <property type="project" value="InterPro"/>
</dbReference>
<dbReference type="OrthoDB" id="1016457at2"/>
<dbReference type="Gene3D" id="3.60.21.10">
    <property type="match status" value="1"/>
</dbReference>
<comment type="similarity">
    <text evidence="5 11">Belongs to the 5'-nucleotidase family.</text>
</comment>
<comment type="caution">
    <text evidence="14">The sequence shown here is derived from an EMBL/GenBank/DDBJ whole genome shotgun (WGS) entry which is preliminary data.</text>
</comment>
<evidence type="ECO:0000259" key="12">
    <source>
        <dbReference type="Pfam" id="PF00149"/>
    </source>
</evidence>
<keyword evidence="6" id="KW-0479">Metal-binding</keyword>
<dbReference type="Pfam" id="PF00149">
    <property type="entry name" value="Metallophos"/>
    <property type="match status" value="1"/>
</dbReference>
<dbReference type="PRINTS" id="PR01607">
    <property type="entry name" value="APYRASEFAMLY"/>
</dbReference>
<dbReference type="SUPFAM" id="SSF55816">
    <property type="entry name" value="5'-nucleotidase (syn. UDP-sugar hydrolase), C-terminal domain"/>
    <property type="match status" value="1"/>
</dbReference>
<name>A0A561W2P5_9ACTN</name>
<keyword evidence="10" id="KW-0511">Multifunctional enzyme</keyword>
<dbReference type="PROSITE" id="PS51318">
    <property type="entry name" value="TAT"/>
    <property type="match status" value="1"/>
</dbReference>
<dbReference type="AlphaFoldDB" id="A0A561W2P5"/>
<dbReference type="PROSITE" id="PS00786">
    <property type="entry name" value="5_NUCLEOTIDASE_2"/>
    <property type="match status" value="1"/>
</dbReference>
<dbReference type="InterPro" id="IPR006179">
    <property type="entry name" value="5_nucleotidase/apyrase"/>
</dbReference>
<dbReference type="CDD" id="cd07410">
    <property type="entry name" value="MPP_CpdB_N"/>
    <property type="match status" value="1"/>
</dbReference>
<dbReference type="GO" id="GO:0008254">
    <property type="term" value="F:3'-nucleotidase activity"/>
    <property type="evidence" value="ECO:0007669"/>
    <property type="project" value="UniProtKB-EC"/>
</dbReference>
<dbReference type="RefSeq" id="WP_145781687.1">
    <property type="nucleotide sequence ID" value="NZ_JBEZJF010000030.1"/>
</dbReference>
<evidence type="ECO:0000256" key="9">
    <source>
        <dbReference type="ARBA" id="ARBA00022801"/>
    </source>
</evidence>
<evidence type="ECO:0000256" key="5">
    <source>
        <dbReference type="ARBA" id="ARBA00006654"/>
    </source>
</evidence>
<reference evidence="14 15" key="1">
    <citation type="submission" date="2019-06" db="EMBL/GenBank/DDBJ databases">
        <title>Sequencing the genomes of 1000 actinobacteria strains.</title>
        <authorList>
            <person name="Klenk H.-P."/>
        </authorList>
    </citation>
    <scope>NUCLEOTIDE SEQUENCE [LARGE SCALE GENOMIC DNA]</scope>
    <source>
        <strain evidence="14 15">DSM 45885</strain>
    </source>
</reference>
<sequence>MTSPSGPSRRQVLVAAAAAATAPLIAAAPAQAAGAARSRTWDLTLLGTSDTHGNVYNWDYYRDAEYDDSKKNDIGVAKLATLINQIRRERRGKATLVLDAGDTIQGTPLATYYAKQEPITATGEKHPMARAMNVIDYDAVTLGNHEFNYGLPLLDLWIRQLGFPALAANAVNAKTGKPAFLPYVIKKVSLGFGAPTLRVGILGLTNPGVAIWDKGNVEGKLRFDDMVATAAKWVPVMRARGADVVLISAHGGDSGTSSYGPELPNENPVALIAQQVPGIDAILFGHAHNEVVERFVTNERTGAQVLLSEPSKWGQRLTRMDFTLTRERGRWAITKKAATMLNTNTVVEDPKVLAAVRAQHTKTVAYVNQVVAQSTVELSAAESRYKDTPILDFINHVQTEVVGAALAGTTYADLPVLSIAAPFSRTAVFPAGDVKIRDVAGLYVYDNTLEAVVLSGAEVRAYLEYSAKYFRTLAPGAPVDPEQISDPAVPDYNYDVFSGVDYDIDISRPVGQRITRLVLAGTDTPVADNAQFVVAVNNYRRSGGGNFPGIVKTQVYNAQQEIRQLLIDWAQAKGTIDPADFFQPNWRLVREGVPVF</sequence>
<evidence type="ECO:0000256" key="6">
    <source>
        <dbReference type="ARBA" id="ARBA00022723"/>
    </source>
</evidence>
<dbReference type="InterPro" id="IPR041827">
    <property type="entry name" value="CpdB_N"/>
</dbReference>
<dbReference type="GO" id="GO:0030288">
    <property type="term" value="C:outer membrane-bounded periplasmic space"/>
    <property type="evidence" value="ECO:0007669"/>
    <property type="project" value="TreeGrafter"/>
</dbReference>
<dbReference type="PANTHER" id="PTHR11575:SF6">
    <property type="entry name" value="2',3'-CYCLIC-NUCLEOTIDE 2'-PHOSPHODIESTERASE_3'-NUCLEOTIDASE"/>
    <property type="match status" value="1"/>
</dbReference>
<dbReference type="GeneID" id="300128994"/>
<evidence type="ECO:0000256" key="11">
    <source>
        <dbReference type="RuleBase" id="RU362119"/>
    </source>
</evidence>
<gene>
    <name evidence="14" type="ORF">FHU34_113452</name>
</gene>
<comment type="catalytic activity">
    <reaction evidence="2">
        <text>a nucleoside 2',3'-cyclic phosphate + H2O = a nucleoside 3'-phosphate + H(+)</text>
        <dbReference type="Rhea" id="RHEA:19621"/>
        <dbReference type="ChEBI" id="CHEBI:15377"/>
        <dbReference type="ChEBI" id="CHEBI:15378"/>
        <dbReference type="ChEBI" id="CHEBI:66949"/>
        <dbReference type="ChEBI" id="CHEBI:66954"/>
        <dbReference type="EC" id="3.1.4.16"/>
    </reaction>
</comment>
<dbReference type="Proteomes" id="UP000317685">
    <property type="component" value="Unassembled WGS sequence"/>
</dbReference>
<evidence type="ECO:0000256" key="2">
    <source>
        <dbReference type="ARBA" id="ARBA00001730"/>
    </source>
</evidence>
<dbReference type="InterPro" id="IPR006146">
    <property type="entry name" value="5'-Nucleotdase_CS"/>
</dbReference>
<feature type="signal peptide" evidence="11">
    <location>
        <begin position="1"/>
        <end position="32"/>
    </location>
</feature>
<feature type="domain" description="5'-Nucleotidase C-terminal" evidence="13">
    <location>
        <begin position="370"/>
        <end position="548"/>
    </location>
</feature>